<comment type="caution">
    <text evidence="3">The sequence shown here is derived from an EMBL/GenBank/DDBJ whole genome shotgun (WGS) entry which is preliminary data.</text>
</comment>
<dbReference type="InParanoid" id="A0A286UDY9"/>
<gene>
    <name evidence="3" type="ORF">PNOK_0627300</name>
</gene>
<reference evidence="3 4" key="1">
    <citation type="journal article" date="2017" name="Mol. Ecol.">
        <title>Comparative and population genomic landscape of Phellinus noxius: A hypervariable fungus causing root rot in trees.</title>
        <authorList>
            <person name="Chung C.L."/>
            <person name="Lee T.J."/>
            <person name="Akiba M."/>
            <person name="Lee H.H."/>
            <person name="Kuo T.H."/>
            <person name="Liu D."/>
            <person name="Ke H.M."/>
            <person name="Yokoi T."/>
            <person name="Roa M.B."/>
            <person name="Lu M.J."/>
            <person name="Chang Y.Y."/>
            <person name="Ann P.J."/>
            <person name="Tsai J.N."/>
            <person name="Chen C.Y."/>
            <person name="Tzean S.S."/>
            <person name="Ota Y."/>
            <person name="Hattori T."/>
            <person name="Sahashi N."/>
            <person name="Liou R.F."/>
            <person name="Kikuchi T."/>
            <person name="Tsai I.J."/>
        </authorList>
    </citation>
    <scope>NUCLEOTIDE SEQUENCE [LARGE SCALE GENOMIC DNA]</scope>
    <source>
        <strain evidence="3 4">FFPRI411160</strain>
    </source>
</reference>
<proteinExistence type="predicted"/>
<feature type="compositionally biased region" description="Polar residues" evidence="1">
    <location>
        <begin position="102"/>
        <end position="118"/>
    </location>
</feature>
<dbReference type="Proteomes" id="UP000217199">
    <property type="component" value="Unassembled WGS sequence"/>
</dbReference>
<keyword evidence="2" id="KW-0812">Transmembrane</keyword>
<keyword evidence="2" id="KW-0472">Membrane</keyword>
<feature type="compositionally biased region" description="Low complexity" evidence="1">
    <location>
        <begin position="178"/>
        <end position="196"/>
    </location>
</feature>
<keyword evidence="4" id="KW-1185">Reference proteome</keyword>
<evidence type="ECO:0000313" key="4">
    <source>
        <dbReference type="Proteomes" id="UP000217199"/>
    </source>
</evidence>
<accession>A0A286UDY9</accession>
<dbReference type="EMBL" id="NBII01000006">
    <property type="protein sequence ID" value="PAV17787.1"/>
    <property type="molecule type" value="Genomic_DNA"/>
</dbReference>
<feature type="transmembrane region" description="Helical" evidence="2">
    <location>
        <begin position="45"/>
        <end position="70"/>
    </location>
</feature>
<feature type="region of interest" description="Disordered" evidence="1">
    <location>
        <begin position="78"/>
        <end position="118"/>
    </location>
</feature>
<organism evidence="3 4">
    <name type="scientific">Pyrrhoderma noxium</name>
    <dbReference type="NCBI Taxonomy" id="2282107"/>
    <lineage>
        <taxon>Eukaryota</taxon>
        <taxon>Fungi</taxon>
        <taxon>Dikarya</taxon>
        <taxon>Basidiomycota</taxon>
        <taxon>Agaricomycotina</taxon>
        <taxon>Agaricomycetes</taxon>
        <taxon>Hymenochaetales</taxon>
        <taxon>Hymenochaetaceae</taxon>
        <taxon>Pyrrhoderma</taxon>
    </lineage>
</organism>
<evidence type="ECO:0000256" key="1">
    <source>
        <dbReference type="SAM" id="MobiDB-lite"/>
    </source>
</evidence>
<keyword evidence="2" id="KW-1133">Transmembrane helix</keyword>
<sequence>MFIHCTLHPRADLLSSSLTSTNDVQSSSTSTSMLSDSDGPNTGTVLGFLFAGVAISSILIIIAFFVYLYFQRKRHNENNTRPQDGCTLDLNGAPSLRPHPNPSSQSLTSTYNVKESNTSSLPGVPHFVNYGGDSHREPTESEVVLPSYSTCNPFSDQYGVTGILDTQNSVQDHQLGGTRSSTESLTPSSRSISSVTIDEAESNNEGIHVTRDIKSPPPRYKN</sequence>
<feature type="region of interest" description="Disordered" evidence="1">
    <location>
        <begin position="172"/>
        <end position="222"/>
    </location>
</feature>
<name>A0A286UDY9_9AGAM</name>
<evidence type="ECO:0000256" key="2">
    <source>
        <dbReference type="SAM" id="Phobius"/>
    </source>
</evidence>
<dbReference type="AlphaFoldDB" id="A0A286UDY9"/>
<protein>
    <submittedName>
        <fullName evidence="3">Uncharacterized protein</fullName>
    </submittedName>
</protein>
<evidence type="ECO:0000313" key="3">
    <source>
        <dbReference type="EMBL" id="PAV17787.1"/>
    </source>
</evidence>